<evidence type="ECO:0000256" key="1">
    <source>
        <dbReference type="SAM" id="MobiDB-lite"/>
    </source>
</evidence>
<dbReference type="EMBL" id="KN716354">
    <property type="protein sequence ID" value="KJH46412.1"/>
    <property type="molecule type" value="Genomic_DNA"/>
</dbReference>
<protein>
    <submittedName>
        <fullName evidence="2">Uncharacterized protein</fullName>
    </submittedName>
</protein>
<feature type="compositionally biased region" description="Polar residues" evidence="1">
    <location>
        <begin position="663"/>
        <end position="674"/>
    </location>
</feature>
<reference evidence="3" key="2">
    <citation type="journal article" date="2016" name="Sci. Rep.">
        <title>Dictyocaulus viviparus genome, variome and transcriptome elucidate lungworm biology and support future intervention.</title>
        <authorList>
            <person name="McNulty S.N."/>
            <person name="Strube C."/>
            <person name="Rosa B.A."/>
            <person name="Martin J.C."/>
            <person name="Tyagi R."/>
            <person name="Choi Y.J."/>
            <person name="Wang Q."/>
            <person name="Hallsworth Pepin K."/>
            <person name="Zhang X."/>
            <person name="Ozersky P."/>
            <person name="Wilson R.K."/>
            <person name="Sternberg P.W."/>
            <person name="Gasser R.B."/>
            <person name="Mitreva M."/>
        </authorList>
    </citation>
    <scope>NUCLEOTIDE SEQUENCE [LARGE SCALE GENOMIC DNA]</scope>
    <source>
        <strain evidence="3">HannoverDv2000</strain>
    </source>
</reference>
<evidence type="ECO:0000313" key="3">
    <source>
        <dbReference type="Proteomes" id="UP000053766"/>
    </source>
</evidence>
<keyword evidence="3" id="KW-1185">Reference proteome</keyword>
<reference evidence="2 3" key="1">
    <citation type="submission" date="2013-11" db="EMBL/GenBank/DDBJ databases">
        <title>Draft genome of the bovine lungworm Dictyocaulus viviparus.</title>
        <authorList>
            <person name="Mitreva M."/>
        </authorList>
    </citation>
    <scope>NUCLEOTIDE SEQUENCE [LARGE SCALE GENOMIC DNA]</scope>
    <source>
        <strain evidence="2 3">HannoverDv2000</strain>
    </source>
</reference>
<dbReference type="AlphaFoldDB" id="A0A0D8XRM1"/>
<feature type="compositionally biased region" description="Basic and acidic residues" evidence="1">
    <location>
        <begin position="676"/>
        <end position="686"/>
    </location>
</feature>
<proteinExistence type="predicted"/>
<organism evidence="2 3">
    <name type="scientific">Dictyocaulus viviparus</name>
    <name type="common">Bovine lungworm</name>
    <dbReference type="NCBI Taxonomy" id="29172"/>
    <lineage>
        <taxon>Eukaryota</taxon>
        <taxon>Metazoa</taxon>
        <taxon>Ecdysozoa</taxon>
        <taxon>Nematoda</taxon>
        <taxon>Chromadorea</taxon>
        <taxon>Rhabditida</taxon>
        <taxon>Rhabditina</taxon>
        <taxon>Rhabditomorpha</taxon>
        <taxon>Strongyloidea</taxon>
        <taxon>Metastrongylidae</taxon>
        <taxon>Dictyocaulus</taxon>
    </lineage>
</organism>
<evidence type="ECO:0000313" key="2">
    <source>
        <dbReference type="EMBL" id="KJH46412.1"/>
    </source>
</evidence>
<dbReference type="OrthoDB" id="5841829at2759"/>
<name>A0A0D8XRM1_DICVI</name>
<accession>A0A0D8XRM1</accession>
<sequence length="957" mass="111287">MTTVQQTIKDSRNLTLLITGESSENVHKHDLANLFVSSYDEFTKGNFTFYVLREQINNFHIICTRVIIKVSGLLPESTSEIFVFTNSFTMPVAIRNTDFASKWNELELPTNVTTLIITRIGIDKMNANQIDIVHRLIMNDNSLAVIEFGNPNFKTHELLEKSALCQMKAHIVGSVPNVVQFCNNATPQMLSSLNFENISRFNALPRTNIGEKQHSYNIWPNFFATAAKFEEELPEGIHDYHNKRRHYKPLKHNQHNDRHFDENVEDIVDIIMEDIIGQNGTSSTQISSKEQSKADKKKMCKYRKSCYETGIKPIVENYYANPFSHWWNSRIQLEGNKSSKDEMNQHDTNEELPIQKLQCKYRHSCYQKHGIPFQKKVKNGEQNKLLHLSKSNVPQHGKKTTLKEVAAETLKKLEEAKEKVFKRPLVKAVDKHLNAIEEKLNEKLNCKYRKSCYETELEKKLYCKYRKSCYETGVKPEIEPEISIDNLRDLTTLHEQIETRKQTLQEKCKYRKSCYETGIIPEINPKLEAAINTEVSSVIPTNIYDLRLFCKYRKSCYAKIHDSATVDTIRLIRKRGQITKEVRRRRSRRAKLHRRLRGEMVLGHYRKLQLKTNGNVNFQLEEDLELSRMQGSKKIPKQTPEKKDEELYVQPVVGSNKGKRTKQQLVKESAQGNTLKHKEATAEKKEKKGKKLKREEQLFKTPTTAKNADESGEASINETMKPSKPMIRPEVDDVIMKGGEQQNVVHMRKDDKKKLNAATQTMNRLISEMHRQKEEQERKEFCKYRKSCYETGRKPEIKQSFRNLFKVLKEHVDQQEHVNYASSKAESDKKLDCKYRKSCYGVDEYSSISERIDIGTKGTYSATKPRQGVNEWHDTTEYKEGIDKEQSNCKLCYSSAQYRTINNDHISIIPIGLERYRRNGKCSPYYYSCREILGLPPKERAPIGPNGKRLCRKKKPL</sequence>
<feature type="region of interest" description="Disordered" evidence="1">
    <location>
        <begin position="630"/>
        <end position="725"/>
    </location>
</feature>
<gene>
    <name evidence="2" type="ORF">DICVIV_07535</name>
</gene>
<dbReference type="Proteomes" id="UP000053766">
    <property type="component" value="Unassembled WGS sequence"/>
</dbReference>